<evidence type="ECO:0000313" key="2">
    <source>
        <dbReference type="EMBL" id="SPE76259.1"/>
    </source>
</evidence>
<dbReference type="Proteomes" id="UP000238180">
    <property type="component" value="Unassembled WGS sequence"/>
</dbReference>
<protein>
    <recommendedName>
        <fullName evidence="1">DUF7587 domain-containing protein</fullName>
    </recommendedName>
</protein>
<dbReference type="AlphaFoldDB" id="A0A2N9P7E6"/>
<organism evidence="2 3">
    <name type="scientific">Flavobacterium columnare</name>
    <dbReference type="NCBI Taxonomy" id="996"/>
    <lineage>
        <taxon>Bacteria</taxon>
        <taxon>Pseudomonadati</taxon>
        <taxon>Bacteroidota</taxon>
        <taxon>Flavobacteriia</taxon>
        <taxon>Flavobacteriales</taxon>
        <taxon>Flavobacteriaceae</taxon>
        <taxon>Flavobacterium</taxon>
    </lineage>
</organism>
<gene>
    <name evidence="2" type="ORF">FLACOL_00237</name>
</gene>
<accession>A0A2N9P7E6</accession>
<evidence type="ECO:0000313" key="3">
    <source>
        <dbReference type="Proteomes" id="UP000238180"/>
    </source>
</evidence>
<proteinExistence type="predicted"/>
<dbReference type="InterPro" id="IPR056009">
    <property type="entry name" value="DUF7587"/>
</dbReference>
<name>A0A2N9P7E6_9FLAO</name>
<dbReference type="EMBL" id="OLKH01000050">
    <property type="protein sequence ID" value="SPE76259.1"/>
    <property type="molecule type" value="Genomic_DNA"/>
</dbReference>
<feature type="domain" description="DUF7587" evidence="1">
    <location>
        <begin position="69"/>
        <end position="172"/>
    </location>
</feature>
<evidence type="ECO:0000259" key="1">
    <source>
        <dbReference type="Pfam" id="PF24494"/>
    </source>
</evidence>
<sequence>MAQNRIVEGQKVVQCYLSQDPIGLLGNNPTFYGYVYDSNTETDPFGLIIVYRALNGAQEASAKAGEAIQPKNINSTHTIQQHIDDGSLQTKYISTTKKKSTADFYGKPNPKRGKMNPSTIIAIDTDKINPSKVHDVSGGINPQTGKKLDMPALRYATKDAEVLIEGEIPKGAYKIVCH</sequence>
<reference evidence="2 3" key="1">
    <citation type="submission" date="2018-02" db="EMBL/GenBank/DDBJ databases">
        <authorList>
            <person name="Cohen D.B."/>
            <person name="Kent A.D."/>
        </authorList>
    </citation>
    <scope>NUCLEOTIDE SEQUENCE [LARGE SCALE GENOMIC DNA]</scope>
    <source>
        <strain evidence="2">CIP109753</strain>
    </source>
</reference>
<dbReference type="Pfam" id="PF24494">
    <property type="entry name" value="DUF7587"/>
    <property type="match status" value="1"/>
</dbReference>